<name>A0A327T277_9SPHI</name>
<sequence length="50" mass="5604">MHSHSPTFLLDPFIVNTEKITSFSPSMIEIGKKEIPIGPMYKQSVDAALR</sequence>
<evidence type="ECO:0000313" key="2">
    <source>
        <dbReference type="Proteomes" id="UP000249754"/>
    </source>
</evidence>
<comment type="caution">
    <text evidence="1">The sequence shown here is derived from an EMBL/GenBank/DDBJ whole genome shotgun (WGS) entry which is preliminary data.</text>
</comment>
<protein>
    <submittedName>
        <fullName evidence="1">Uncharacterized protein</fullName>
    </submittedName>
</protein>
<dbReference type="Proteomes" id="UP000249754">
    <property type="component" value="Unassembled WGS sequence"/>
</dbReference>
<dbReference type="EMBL" id="QLLR01000002">
    <property type="protein sequence ID" value="RAJ35359.1"/>
    <property type="molecule type" value="Genomic_DNA"/>
</dbReference>
<gene>
    <name evidence="1" type="ORF">LY11_00602</name>
</gene>
<accession>A0A327T277</accession>
<organism evidence="1 2">
    <name type="scientific">Pedobacter cryoconitis</name>
    <dbReference type="NCBI Taxonomy" id="188932"/>
    <lineage>
        <taxon>Bacteria</taxon>
        <taxon>Pseudomonadati</taxon>
        <taxon>Bacteroidota</taxon>
        <taxon>Sphingobacteriia</taxon>
        <taxon>Sphingobacteriales</taxon>
        <taxon>Sphingobacteriaceae</taxon>
        <taxon>Pedobacter</taxon>
    </lineage>
</organism>
<evidence type="ECO:0000313" key="1">
    <source>
        <dbReference type="EMBL" id="RAJ35359.1"/>
    </source>
</evidence>
<reference evidence="1 2" key="1">
    <citation type="submission" date="2018-06" db="EMBL/GenBank/DDBJ databases">
        <title>Genomic Encyclopedia of Archaeal and Bacterial Type Strains, Phase II (KMG-II): from individual species to whole genera.</title>
        <authorList>
            <person name="Goeker M."/>
        </authorList>
    </citation>
    <scope>NUCLEOTIDE SEQUENCE [LARGE SCALE GENOMIC DNA]</scope>
    <source>
        <strain evidence="1 2">DSM 14825</strain>
    </source>
</reference>
<dbReference type="AlphaFoldDB" id="A0A327T277"/>
<proteinExistence type="predicted"/>
<dbReference type="RefSeq" id="WP_170132610.1">
    <property type="nucleotide sequence ID" value="NZ_QLLR01000002.1"/>
</dbReference>